<proteinExistence type="predicted"/>
<evidence type="ECO:0000313" key="1">
    <source>
        <dbReference type="EMBL" id="KNC85702.1"/>
    </source>
</evidence>
<dbReference type="EMBL" id="KQ241688">
    <property type="protein sequence ID" value="KNC85702.1"/>
    <property type="molecule type" value="Genomic_DNA"/>
</dbReference>
<keyword evidence="2" id="KW-1185">Reference proteome</keyword>
<dbReference type="Proteomes" id="UP000054560">
    <property type="component" value="Unassembled WGS sequence"/>
</dbReference>
<dbReference type="GeneID" id="25902617"/>
<dbReference type="RefSeq" id="XP_014159604.1">
    <property type="nucleotide sequence ID" value="XM_014304129.1"/>
</dbReference>
<gene>
    <name evidence="1" type="ORF">SARC_02113</name>
</gene>
<protein>
    <submittedName>
        <fullName evidence="1">Uncharacterized protein</fullName>
    </submittedName>
</protein>
<name>A0A0L0G9K0_9EUKA</name>
<dbReference type="AlphaFoldDB" id="A0A0L0G9K0"/>
<accession>A0A0L0G9K0</accession>
<reference evidence="1 2" key="1">
    <citation type="submission" date="2011-02" db="EMBL/GenBank/DDBJ databases">
        <title>The Genome Sequence of Sphaeroforma arctica JP610.</title>
        <authorList>
            <consortium name="The Broad Institute Genome Sequencing Platform"/>
            <person name="Russ C."/>
            <person name="Cuomo C."/>
            <person name="Young S.K."/>
            <person name="Zeng Q."/>
            <person name="Gargeya S."/>
            <person name="Alvarado L."/>
            <person name="Berlin A."/>
            <person name="Chapman S.B."/>
            <person name="Chen Z."/>
            <person name="Freedman E."/>
            <person name="Gellesch M."/>
            <person name="Goldberg J."/>
            <person name="Griggs A."/>
            <person name="Gujja S."/>
            <person name="Heilman E."/>
            <person name="Heiman D."/>
            <person name="Howarth C."/>
            <person name="Mehta T."/>
            <person name="Neiman D."/>
            <person name="Pearson M."/>
            <person name="Roberts A."/>
            <person name="Saif S."/>
            <person name="Shea T."/>
            <person name="Shenoy N."/>
            <person name="Sisk P."/>
            <person name="Stolte C."/>
            <person name="Sykes S."/>
            <person name="White J."/>
            <person name="Yandava C."/>
            <person name="Burger G."/>
            <person name="Gray M.W."/>
            <person name="Holland P.W.H."/>
            <person name="King N."/>
            <person name="Lang F.B.F."/>
            <person name="Roger A.J."/>
            <person name="Ruiz-Trillo I."/>
            <person name="Haas B."/>
            <person name="Nusbaum C."/>
            <person name="Birren B."/>
        </authorList>
    </citation>
    <scope>NUCLEOTIDE SEQUENCE [LARGE SCALE GENOMIC DNA]</scope>
    <source>
        <strain evidence="1 2">JP610</strain>
    </source>
</reference>
<evidence type="ECO:0000313" key="2">
    <source>
        <dbReference type="Proteomes" id="UP000054560"/>
    </source>
</evidence>
<sequence length="73" mass="7983">MSACEVFELVAKEMDFGDAVIQGGLLGEGNELNEEFIYAADGDEVEVVTEAAIERERSLVEISVVLFWEAVAE</sequence>
<organism evidence="1 2">
    <name type="scientific">Sphaeroforma arctica JP610</name>
    <dbReference type="NCBI Taxonomy" id="667725"/>
    <lineage>
        <taxon>Eukaryota</taxon>
        <taxon>Ichthyosporea</taxon>
        <taxon>Ichthyophonida</taxon>
        <taxon>Sphaeroforma</taxon>
    </lineage>
</organism>